<evidence type="ECO:0000313" key="2">
    <source>
        <dbReference type="Proteomes" id="UP000324222"/>
    </source>
</evidence>
<accession>A0A5B7DFN2</accession>
<dbReference type="Proteomes" id="UP000324222">
    <property type="component" value="Unassembled WGS sequence"/>
</dbReference>
<evidence type="ECO:0000313" key="1">
    <source>
        <dbReference type="EMBL" id="MPC20023.1"/>
    </source>
</evidence>
<sequence length="62" mass="7236">MESRMNMKMSHGNEGVEKFKNYSCHTRLVATDKTNYTSLKVIAGELFTPCMILWYKSSNYYS</sequence>
<protein>
    <submittedName>
        <fullName evidence="1">Uncharacterized protein</fullName>
    </submittedName>
</protein>
<gene>
    <name evidence="1" type="ORF">E2C01_012953</name>
</gene>
<dbReference type="AlphaFoldDB" id="A0A5B7DFN2"/>
<keyword evidence="2" id="KW-1185">Reference proteome</keyword>
<organism evidence="1 2">
    <name type="scientific">Portunus trituberculatus</name>
    <name type="common">Swimming crab</name>
    <name type="synonym">Neptunus trituberculatus</name>
    <dbReference type="NCBI Taxonomy" id="210409"/>
    <lineage>
        <taxon>Eukaryota</taxon>
        <taxon>Metazoa</taxon>
        <taxon>Ecdysozoa</taxon>
        <taxon>Arthropoda</taxon>
        <taxon>Crustacea</taxon>
        <taxon>Multicrustacea</taxon>
        <taxon>Malacostraca</taxon>
        <taxon>Eumalacostraca</taxon>
        <taxon>Eucarida</taxon>
        <taxon>Decapoda</taxon>
        <taxon>Pleocyemata</taxon>
        <taxon>Brachyura</taxon>
        <taxon>Eubrachyura</taxon>
        <taxon>Portunoidea</taxon>
        <taxon>Portunidae</taxon>
        <taxon>Portuninae</taxon>
        <taxon>Portunus</taxon>
    </lineage>
</organism>
<dbReference type="EMBL" id="VSRR010000826">
    <property type="protein sequence ID" value="MPC20023.1"/>
    <property type="molecule type" value="Genomic_DNA"/>
</dbReference>
<name>A0A5B7DFN2_PORTR</name>
<proteinExistence type="predicted"/>
<reference evidence="1 2" key="1">
    <citation type="submission" date="2019-05" db="EMBL/GenBank/DDBJ databases">
        <title>Another draft genome of Portunus trituberculatus and its Hox gene families provides insights of decapod evolution.</title>
        <authorList>
            <person name="Jeong J.-H."/>
            <person name="Song I."/>
            <person name="Kim S."/>
            <person name="Choi T."/>
            <person name="Kim D."/>
            <person name="Ryu S."/>
            <person name="Kim W."/>
        </authorList>
    </citation>
    <scope>NUCLEOTIDE SEQUENCE [LARGE SCALE GENOMIC DNA]</scope>
    <source>
        <tissue evidence="1">Muscle</tissue>
    </source>
</reference>
<comment type="caution">
    <text evidence="1">The sequence shown here is derived from an EMBL/GenBank/DDBJ whole genome shotgun (WGS) entry which is preliminary data.</text>
</comment>